<feature type="compositionally biased region" description="Acidic residues" evidence="1">
    <location>
        <begin position="195"/>
        <end position="205"/>
    </location>
</feature>
<proteinExistence type="predicted"/>
<evidence type="ECO:0000256" key="1">
    <source>
        <dbReference type="SAM" id="MobiDB-lite"/>
    </source>
</evidence>
<feature type="region of interest" description="Disordered" evidence="1">
    <location>
        <begin position="172"/>
        <end position="205"/>
    </location>
</feature>
<accession>A0A7S2E585</accession>
<keyword evidence="2" id="KW-0732">Signal</keyword>
<reference evidence="3" key="1">
    <citation type="submission" date="2021-01" db="EMBL/GenBank/DDBJ databases">
        <authorList>
            <person name="Corre E."/>
            <person name="Pelletier E."/>
            <person name="Niang G."/>
            <person name="Scheremetjew M."/>
            <person name="Finn R."/>
            <person name="Kale V."/>
            <person name="Holt S."/>
            <person name="Cochrane G."/>
            <person name="Meng A."/>
            <person name="Brown T."/>
            <person name="Cohen L."/>
        </authorList>
    </citation>
    <scope>NUCLEOTIDE SEQUENCE</scope>
    <source>
        <strain evidence="3">CCMP2222</strain>
    </source>
</reference>
<gene>
    <name evidence="3" type="ORF">AAND1436_LOCUS31120</name>
</gene>
<feature type="signal peptide" evidence="2">
    <location>
        <begin position="1"/>
        <end position="21"/>
    </location>
</feature>
<protein>
    <submittedName>
        <fullName evidence="3">Uncharacterized protein</fullName>
    </submittedName>
</protein>
<dbReference type="EMBL" id="HBGQ01064407">
    <property type="protein sequence ID" value="CAD9471787.1"/>
    <property type="molecule type" value="Transcribed_RNA"/>
</dbReference>
<name>A0A7S2E585_9DINO</name>
<feature type="chain" id="PRO_5031543496" evidence="2">
    <location>
        <begin position="22"/>
        <end position="205"/>
    </location>
</feature>
<organism evidence="3">
    <name type="scientific">Alexandrium andersonii</name>
    <dbReference type="NCBI Taxonomy" id="327968"/>
    <lineage>
        <taxon>Eukaryota</taxon>
        <taxon>Sar</taxon>
        <taxon>Alveolata</taxon>
        <taxon>Dinophyceae</taxon>
        <taxon>Gonyaulacales</taxon>
        <taxon>Pyrocystaceae</taxon>
        <taxon>Alexandrium</taxon>
    </lineage>
</organism>
<sequence length="205" mass="22357">MALYKAVALTWFVLLLPTVGFEAPKEAPAAWGTEDCEATGECSALSLRQLRGAIEKDEGGRRRRRRRHAKKCAHSRKDELCKGKCASRVLCRTCDSFIQVFTQNLVEPKSCMGECTRLFRCVHGLPNNTKSCLGLCKELFTKCGPGRSPCAGQACKASGICNGTVTRDDNFDDDVPNVTTPSVTGPTVDATSFDDNSDEALENEE</sequence>
<feature type="compositionally biased region" description="Polar residues" evidence="1">
    <location>
        <begin position="177"/>
        <end position="194"/>
    </location>
</feature>
<evidence type="ECO:0000313" key="3">
    <source>
        <dbReference type="EMBL" id="CAD9471787.1"/>
    </source>
</evidence>
<dbReference type="AlphaFoldDB" id="A0A7S2E585"/>
<evidence type="ECO:0000256" key="2">
    <source>
        <dbReference type="SAM" id="SignalP"/>
    </source>
</evidence>